<reference evidence="8 9" key="1">
    <citation type="journal article" date="2016" name="Mol. Biol. Evol.">
        <title>Comparative Genomics of Early-Diverging Mushroom-Forming Fungi Provides Insights into the Origins of Lignocellulose Decay Capabilities.</title>
        <authorList>
            <person name="Nagy L.G."/>
            <person name="Riley R."/>
            <person name="Tritt A."/>
            <person name="Adam C."/>
            <person name="Daum C."/>
            <person name="Floudas D."/>
            <person name="Sun H."/>
            <person name="Yadav J.S."/>
            <person name="Pangilinan J."/>
            <person name="Larsson K.H."/>
            <person name="Matsuura K."/>
            <person name="Barry K."/>
            <person name="Labutti K."/>
            <person name="Kuo R."/>
            <person name="Ohm R.A."/>
            <person name="Bhattacharya S.S."/>
            <person name="Shirouzu T."/>
            <person name="Yoshinaga Y."/>
            <person name="Martin F.M."/>
            <person name="Grigoriev I.V."/>
            <person name="Hibbett D.S."/>
        </authorList>
    </citation>
    <scope>NUCLEOTIDE SEQUENCE [LARGE SCALE GENOMIC DNA]</scope>
    <source>
        <strain evidence="8 9">HHB9708</strain>
    </source>
</reference>
<keyword evidence="4 8" id="KW-0418">Kinase</keyword>
<dbReference type="InterPro" id="IPR051852">
    <property type="entry name" value="Alpha-type_PK"/>
</dbReference>
<keyword evidence="5" id="KW-0067">ATP-binding</keyword>
<dbReference type="Pfam" id="PF02816">
    <property type="entry name" value="Alpha_kinase"/>
    <property type="match status" value="1"/>
</dbReference>
<dbReference type="SUPFAM" id="SSF56112">
    <property type="entry name" value="Protein kinase-like (PK-like)"/>
    <property type="match status" value="1"/>
</dbReference>
<feature type="compositionally biased region" description="Acidic residues" evidence="6">
    <location>
        <begin position="205"/>
        <end position="216"/>
    </location>
</feature>
<keyword evidence="1" id="KW-0723">Serine/threonine-protein kinase</keyword>
<proteinExistence type="predicted"/>
<feature type="non-terminal residue" evidence="8">
    <location>
        <position position="1"/>
    </location>
</feature>
<dbReference type="PANTHER" id="PTHR45992">
    <property type="entry name" value="EUKARYOTIC ELONGATION FACTOR 2 KINASE-RELATED"/>
    <property type="match status" value="1"/>
</dbReference>
<evidence type="ECO:0000259" key="7">
    <source>
        <dbReference type="PROSITE" id="PS51158"/>
    </source>
</evidence>
<evidence type="ECO:0000256" key="1">
    <source>
        <dbReference type="ARBA" id="ARBA00022527"/>
    </source>
</evidence>
<evidence type="ECO:0000256" key="5">
    <source>
        <dbReference type="ARBA" id="ARBA00022840"/>
    </source>
</evidence>
<organism evidence="8 9">
    <name type="scientific">Sistotremastrum niveocremeum HHB9708</name>
    <dbReference type="NCBI Taxonomy" id="1314777"/>
    <lineage>
        <taxon>Eukaryota</taxon>
        <taxon>Fungi</taxon>
        <taxon>Dikarya</taxon>
        <taxon>Basidiomycota</taxon>
        <taxon>Agaricomycotina</taxon>
        <taxon>Agaricomycetes</taxon>
        <taxon>Sistotremastrales</taxon>
        <taxon>Sistotremastraceae</taxon>
        <taxon>Sertulicium</taxon>
        <taxon>Sertulicium niveocremeum</taxon>
    </lineage>
</organism>
<dbReference type="InterPro" id="IPR011009">
    <property type="entry name" value="Kinase-like_dom_sf"/>
</dbReference>
<feature type="domain" description="Alpha-type protein kinase" evidence="7">
    <location>
        <begin position="1"/>
        <end position="201"/>
    </location>
</feature>
<dbReference type="CDD" id="cd04515">
    <property type="entry name" value="Alpha_kinase"/>
    <property type="match status" value="1"/>
</dbReference>
<accession>A0A164MDM9</accession>
<evidence type="ECO:0000313" key="9">
    <source>
        <dbReference type="Proteomes" id="UP000076722"/>
    </source>
</evidence>
<dbReference type="PROSITE" id="PS51158">
    <property type="entry name" value="ALPHA_KINASE"/>
    <property type="match status" value="1"/>
</dbReference>
<dbReference type="STRING" id="1314777.A0A164MDM9"/>
<evidence type="ECO:0000256" key="3">
    <source>
        <dbReference type="ARBA" id="ARBA00022741"/>
    </source>
</evidence>
<gene>
    <name evidence="8" type="ORF">SISNIDRAFT_420712</name>
</gene>
<name>A0A164MDM9_9AGAM</name>
<keyword evidence="3" id="KW-0547">Nucleotide-binding</keyword>
<dbReference type="PANTHER" id="PTHR45992:SF2">
    <property type="entry name" value="EUKARYOTIC ELONGATION FACTOR 2 KINASE"/>
    <property type="match status" value="1"/>
</dbReference>
<feature type="region of interest" description="Disordered" evidence="6">
    <location>
        <begin position="205"/>
        <end position="230"/>
    </location>
</feature>
<dbReference type="Gene3D" id="3.20.200.10">
    <property type="entry name" value="MHCK/EF2 kinase"/>
    <property type="match status" value="1"/>
</dbReference>
<protein>
    <submittedName>
        <fullName evidence="8">Kinase-like protein</fullName>
    </submittedName>
</protein>
<dbReference type="EMBL" id="KV419480">
    <property type="protein sequence ID" value="KZS86610.1"/>
    <property type="molecule type" value="Genomic_DNA"/>
</dbReference>
<evidence type="ECO:0000256" key="2">
    <source>
        <dbReference type="ARBA" id="ARBA00022679"/>
    </source>
</evidence>
<evidence type="ECO:0000256" key="6">
    <source>
        <dbReference type="SAM" id="MobiDB-lite"/>
    </source>
</evidence>
<sequence>LFVAKRFLNIGHSAPVNPDQNRDNLVGDAQGLKQGQWFLKEFYNRCEAAGVVVPLGEPMSSPGLPVVDPSAPPSVVSSVEMDDLLAFDGVYWMVEPLSDVQFAKHCGSMAWPLPKTKLEKILHAFVHFVYEQSNKTVVVADIQSNELINGKAQSKEIVFDIMTHTPEMTSGVGDCGDEGIEAFLTQHQCQDLCQDLGLHLLNCEDNDGESDSDRDEEDRPRRNPRRAAKK</sequence>
<evidence type="ECO:0000313" key="8">
    <source>
        <dbReference type="EMBL" id="KZS86610.1"/>
    </source>
</evidence>
<dbReference type="OrthoDB" id="301415at2759"/>
<keyword evidence="2" id="KW-0808">Transferase</keyword>
<dbReference type="GO" id="GO:0031037">
    <property type="term" value="P:myosin II filament disassembly"/>
    <property type="evidence" value="ECO:0007669"/>
    <property type="project" value="TreeGrafter"/>
</dbReference>
<dbReference type="AlphaFoldDB" id="A0A164MDM9"/>
<dbReference type="Proteomes" id="UP000076722">
    <property type="component" value="Unassembled WGS sequence"/>
</dbReference>
<dbReference type="GO" id="GO:0005524">
    <property type="term" value="F:ATP binding"/>
    <property type="evidence" value="ECO:0007669"/>
    <property type="project" value="UniProtKB-KW"/>
</dbReference>
<keyword evidence="9" id="KW-1185">Reference proteome</keyword>
<evidence type="ECO:0000256" key="4">
    <source>
        <dbReference type="ARBA" id="ARBA00022777"/>
    </source>
</evidence>
<dbReference type="GO" id="GO:1903013">
    <property type="term" value="P:response to differentiation-inducing factor 1"/>
    <property type="evidence" value="ECO:0007669"/>
    <property type="project" value="TreeGrafter"/>
</dbReference>
<dbReference type="GO" id="GO:0004674">
    <property type="term" value="F:protein serine/threonine kinase activity"/>
    <property type="evidence" value="ECO:0007669"/>
    <property type="project" value="UniProtKB-KW"/>
</dbReference>
<dbReference type="InterPro" id="IPR004166">
    <property type="entry name" value="a-kinase_dom"/>
</dbReference>